<comment type="similarity">
    <text evidence="1 2">Belongs to the ArsC family.</text>
</comment>
<dbReference type="InterPro" id="IPR006660">
    <property type="entry name" value="Arsenate_reductase-like"/>
</dbReference>
<dbReference type="NCBIfam" id="TIGR01617">
    <property type="entry name" value="arsC_related"/>
    <property type="match status" value="1"/>
</dbReference>
<dbReference type="InterPro" id="IPR006504">
    <property type="entry name" value="Tscrpt_reg_Spx/MgsR"/>
</dbReference>
<dbReference type="Gene3D" id="3.40.30.10">
    <property type="entry name" value="Glutaredoxin"/>
    <property type="match status" value="1"/>
</dbReference>
<accession>A0A0M3TUA4</accession>
<dbReference type="AlphaFoldDB" id="A0A0M3TUA4"/>
<dbReference type="PATRIC" id="fig|1705394.5.peg.1320"/>
<dbReference type="OrthoDB" id="9803749at2"/>
<dbReference type="SUPFAM" id="SSF52833">
    <property type="entry name" value="Thioredoxin-like"/>
    <property type="match status" value="1"/>
</dbReference>
<dbReference type="KEGG" id="tho:SP60_06620"/>
<evidence type="ECO:0000313" key="4">
    <source>
        <dbReference type="Proteomes" id="UP000058020"/>
    </source>
</evidence>
<dbReference type="RefSeq" id="WP_053951876.1">
    <property type="nucleotide sequence ID" value="NZ_CP010552.1"/>
</dbReference>
<dbReference type="CDD" id="cd03035">
    <property type="entry name" value="ArsC_Yffb"/>
    <property type="match status" value="1"/>
</dbReference>
<evidence type="ECO:0000313" key="3">
    <source>
        <dbReference type="EMBL" id="ALE52901.1"/>
    </source>
</evidence>
<organism evidence="3 4">
    <name type="scientific">Candidatus Thioglobus autotrophicus</name>
    <dbReference type="NCBI Taxonomy" id="1705394"/>
    <lineage>
        <taxon>Bacteria</taxon>
        <taxon>Pseudomonadati</taxon>
        <taxon>Pseudomonadota</taxon>
        <taxon>Gammaproteobacteria</taxon>
        <taxon>Candidatus Pseudothioglobaceae</taxon>
        <taxon>Candidatus Thioglobus</taxon>
    </lineage>
</organism>
<dbReference type="EMBL" id="CP010552">
    <property type="protein sequence ID" value="ALE52901.1"/>
    <property type="molecule type" value="Genomic_DNA"/>
</dbReference>
<dbReference type="PANTHER" id="PTHR30041:SF8">
    <property type="entry name" value="PROTEIN YFFB"/>
    <property type="match status" value="1"/>
</dbReference>
<evidence type="ECO:0000256" key="1">
    <source>
        <dbReference type="ARBA" id="ARBA00007198"/>
    </source>
</evidence>
<dbReference type="PANTHER" id="PTHR30041">
    <property type="entry name" value="ARSENATE REDUCTASE"/>
    <property type="match status" value="1"/>
</dbReference>
<dbReference type="PROSITE" id="PS51353">
    <property type="entry name" value="ARSC"/>
    <property type="match status" value="1"/>
</dbReference>
<keyword evidence="4" id="KW-1185">Reference proteome</keyword>
<sequence>MITMYGIKNCDTIKKARRFLEDHQVEFEFIDFRQQPIEPTLLQSFVDQIGWDKLINKRSTTYRSLSDVQKANITLELTLKNPTLIKRPVLVTDGNIRVGFSEKGYSDLV</sequence>
<dbReference type="Proteomes" id="UP000058020">
    <property type="component" value="Chromosome"/>
</dbReference>
<reference evidence="3 4" key="1">
    <citation type="journal article" date="2015" name="Genome Announc.">
        <title>Genome Sequence of 'Candidatus Thioglobus autotrophica' Strain EF1, a Chemoautotroph from the SUP05 Clade of Marine Gammaproteobacteria.</title>
        <authorList>
            <person name="Shah V."/>
            <person name="Morris R.M."/>
        </authorList>
    </citation>
    <scope>NUCLEOTIDE SEQUENCE [LARGE SCALE GENOMIC DNA]</scope>
    <source>
        <strain evidence="3 4">EF1</strain>
    </source>
</reference>
<protein>
    <recommendedName>
        <fullName evidence="5">ArsC family transcriptional regulator</fullName>
    </recommendedName>
</protein>
<dbReference type="Pfam" id="PF03960">
    <property type="entry name" value="ArsC"/>
    <property type="match status" value="1"/>
</dbReference>
<evidence type="ECO:0008006" key="5">
    <source>
        <dbReference type="Google" id="ProtNLM"/>
    </source>
</evidence>
<evidence type="ECO:0000256" key="2">
    <source>
        <dbReference type="PROSITE-ProRule" id="PRU01282"/>
    </source>
</evidence>
<name>A0A0M3TUA4_9GAMM</name>
<dbReference type="STRING" id="1705394.SP60_06620"/>
<dbReference type="InterPro" id="IPR036249">
    <property type="entry name" value="Thioredoxin-like_sf"/>
</dbReference>
<gene>
    <name evidence="3" type="ORF">SP60_06620</name>
</gene>
<proteinExistence type="inferred from homology"/>